<name>A0A0E9WWT7_ANGAN</name>
<organism evidence="1">
    <name type="scientific">Anguilla anguilla</name>
    <name type="common">European freshwater eel</name>
    <name type="synonym">Muraena anguilla</name>
    <dbReference type="NCBI Taxonomy" id="7936"/>
    <lineage>
        <taxon>Eukaryota</taxon>
        <taxon>Metazoa</taxon>
        <taxon>Chordata</taxon>
        <taxon>Craniata</taxon>
        <taxon>Vertebrata</taxon>
        <taxon>Euteleostomi</taxon>
        <taxon>Actinopterygii</taxon>
        <taxon>Neopterygii</taxon>
        <taxon>Teleostei</taxon>
        <taxon>Anguilliformes</taxon>
        <taxon>Anguillidae</taxon>
        <taxon>Anguilla</taxon>
    </lineage>
</organism>
<sequence>MHSTCFLNVSLYTVNTNSPKFRKTSTASSILILHKTGRLPPNERERKGAVLLVLGTCCVGDASNSQVLVVPHFCVKESDIINFPCTVKTSDSVMYWIPPLVLFYKLLCAE</sequence>
<reference evidence="1" key="1">
    <citation type="submission" date="2014-11" db="EMBL/GenBank/DDBJ databases">
        <authorList>
            <person name="Amaro Gonzalez C."/>
        </authorList>
    </citation>
    <scope>NUCLEOTIDE SEQUENCE</scope>
</reference>
<reference evidence="1" key="2">
    <citation type="journal article" date="2015" name="Fish Shellfish Immunol.">
        <title>Early steps in the European eel (Anguilla anguilla)-Vibrio vulnificus interaction in the gills: Role of the RtxA13 toxin.</title>
        <authorList>
            <person name="Callol A."/>
            <person name="Pajuelo D."/>
            <person name="Ebbesson L."/>
            <person name="Teles M."/>
            <person name="MacKenzie S."/>
            <person name="Amaro C."/>
        </authorList>
    </citation>
    <scope>NUCLEOTIDE SEQUENCE</scope>
</reference>
<protein>
    <submittedName>
        <fullName evidence="1">Uncharacterized protein</fullName>
    </submittedName>
</protein>
<accession>A0A0E9WWT7</accession>
<evidence type="ECO:0000313" key="1">
    <source>
        <dbReference type="EMBL" id="JAH94814.1"/>
    </source>
</evidence>
<dbReference type="AlphaFoldDB" id="A0A0E9WWT7"/>
<dbReference type="EMBL" id="GBXM01013763">
    <property type="protein sequence ID" value="JAH94814.1"/>
    <property type="molecule type" value="Transcribed_RNA"/>
</dbReference>
<proteinExistence type="predicted"/>